<keyword evidence="1" id="KW-0479">Metal-binding</keyword>
<keyword evidence="2 4" id="KW-0378">Hydrolase</keyword>
<dbReference type="CDD" id="cd07415">
    <property type="entry name" value="MPP_PP2A_PP4_PP6"/>
    <property type="match status" value="1"/>
</dbReference>
<comment type="catalytic activity">
    <reaction evidence="4">
        <text>O-phospho-L-threonyl-[protein] + H2O = L-threonyl-[protein] + phosphate</text>
        <dbReference type="Rhea" id="RHEA:47004"/>
        <dbReference type="Rhea" id="RHEA-COMP:11060"/>
        <dbReference type="Rhea" id="RHEA-COMP:11605"/>
        <dbReference type="ChEBI" id="CHEBI:15377"/>
        <dbReference type="ChEBI" id="CHEBI:30013"/>
        <dbReference type="ChEBI" id="CHEBI:43474"/>
        <dbReference type="ChEBI" id="CHEBI:61977"/>
        <dbReference type="EC" id="3.1.3.16"/>
    </reaction>
</comment>
<evidence type="ECO:0000313" key="6">
    <source>
        <dbReference type="EMBL" id="CAD8254954.1"/>
    </source>
</evidence>
<dbReference type="InterPro" id="IPR006186">
    <property type="entry name" value="Ser/Thr-sp_prot-phosphatase"/>
</dbReference>
<dbReference type="GO" id="GO:0004722">
    <property type="term" value="F:protein serine/threonine phosphatase activity"/>
    <property type="evidence" value="ECO:0007669"/>
    <property type="project" value="UniProtKB-EC"/>
</dbReference>
<dbReference type="PROSITE" id="PS00125">
    <property type="entry name" value="SER_THR_PHOSPHATASE"/>
    <property type="match status" value="1"/>
</dbReference>
<dbReference type="PANTHER" id="PTHR45619">
    <property type="entry name" value="SERINE/THREONINE-PROTEIN PHOSPHATASE PP2A-RELATED"/>
    <property type="match status" value="1"/>
</dbReference>
<dbReference type="SUPFAM" id="SSF56300">
    <property type="entry name" value="Metallo-dependent phosphatases"/>
    <property type="match status" value="1"/>
</dbReference>
<feature type="domain" description="Serine/threonine specific protein phosphatases" evidence="5">
    <location>
        <begin position="114"/>
        <end position="119"/>
    </location>
</feature>
<protein>
    <recommendedName>
        <fullName evidence="4">Serine/threonine-protein phosphatase</fullName>
        <ecNumber evidence="4">3.1.3.16</ecNumber>
    </recommendedName>
</protein>
<organism evidence="6">
    <name type="scientific">Pinguiococcus pyrenoidosus</name>
    <dbReference type="NCBI Taxonomy" id="172671"/>
    <lineage>
        <taxon>Eukaryota</taxon>
        <taxon>Sar</taxon>
        <taxon>Stramenopiles</taxon>
        <taxon>Ochrophyta</taxon>
        <taxon>Pinguiophyceae</taxon>
        <taxon>Pinguiochrysidales</taxon>
        <taxon>Pinguiochrysidaceae</taxon>
        <taxon>Pinguiococcus</taxon>
    </lineage>
</organism>
<gene>
    <name evidence="6" type="ORF">PPYR1160_LOCUS4446</name>
</gene>
<proteinExistence type="inferred from homology"/>
<keyword evidence="3" id="KW-0464">Manganese</keyword>
<dbReference type="Gene3D" id="3.60.21.10">
    <property type="match status" value="1"/>
</dbReference>
<evidence type="ECO:0000256" key="1">
    <source>
        <dbReference type="ARBA" id="ARBA00022723"/>
    </source>
</evidence>
<dbReference type="GO" id="GO:0046872">
    <property type="term" value="F:metal ion binding"/>
    <property type="evidence" value="ECO:0007669"/>
    <property type="project" value="UniProtKB-KW"/>
</dbReference>
<evidence type="ECO:0000256" key="2">
    <source>
        <dbReference type="ARBA" id="ARBA00022801"/>
    </source>
</evidence>
<dbReference type="InterPro" id="IPR047129">
    <property type="entry name" value="PPA2-like"/>
</dbReference>
<dbReference type="InterPro" id="IPR029052">
    <property type="entry name" value="Metallo-depent_PP-like"/>
</dbReference>
<reference evidence="6" key="1">
    <citation type="submission" date="2021-01" db="EMBL/GenBank/DDBJ databases">
        <authorList>
            <person name="Corre E."/>
            <person name="Pelletier E."/>
            <person name="Niang G."/>
            <person name="Scheremetjew M."/>
            <person name="Finn R."/>
            <person name="Kale V."/>
            <person name="Holt S."/>
            <person name="Cochrane G."/>
            <person name="Meng A."/>
            <person name="Brown T."/>
            <person name="Cohen L."/>
        </authorList>
    </citation>
    <scope>NUCLEOTIDE SEQUENCE</scope>
    <source>
        <strain evidence="6">CCMP2078</strain>
    </source>
</reference>
<dbReference type="EMBL" id="HBEA01005804">
    <property type="protein sequence ID" value="CAD8254954.1"/>
    <property type="molecule type" value="Transcribed_RNA"/>
</dbReference>
<dbReference type="EC" id="3.1.3.16" evidence="4"/>
<evidence type="ECO:0000256" key="3">
    <source>
        <dbReference type="ARBA" id="ARBA00023211"/>
    </source>
</evidence>
<dbReference type="AlphaFoldDB" id="A0A7R9U5P3"/>
<dbReference type="PRINTS" id="PR00114">
    <property type="entry name" value="STPHPHTASE"/>
</dbReference>
<dbReference type="SMART" id="SM00156">
    <property type="entry name" value="PP2Ac"/>
    <property type="match status" value="1"/>
</dbReference>
<dbReference type="InterPro" id="IPR004843">
    <property type="entry name" value="Calcineurin-like_PHP"/>
</dbReference>
<dbReference type="Pfam" id="PF00149">
    <property type="entry name" value="Metallophos"/>
    <property type="match status" value="1"/>
</dbReference>
<sequence>MSSSLTISSLDSQIERLKRCEYLKEAEVKDLCQRAREILIDESNVQRVDAPVTICGDIHGQFYDLLELFRIAGEPPRTNYLFLGDYVDRGYYSLECVTLVVLLKTRYKDRITLIRGNHESRQITQVYGFYDECLRKYGNANVWKYFTDLFDCLPLAASIEDRIFCPHAGLSPSLDTVDHIQQLDRTMEIPHEGPMCDLVWSDPDERSGWGISPRGAGYTFGSDISEQFLRANDFNFIVRAHQLVMEGYLWAHQNLCVTVFSAPNYCYRCGNLAAIMEIEDIDAPPKFLAYEASPDRGGITEVTKRAPDYFV</sequence>
<evidence type="ECO:0000256" key="4">
    <source>
        <dbReference type="RuleBase" id="RU004273"/>
    </source>
</evidence>
<evidence type="ECO:0000259" key="5">
    <source>
        <dbReference type="PROSITE" id="PS00125"/>
    </source>
</evidence>
<name>A0A7R9U5P3_9STRA</name>
<comment type="similarity">
    <text evidence="4">Belongs to the PPP phosphatase family.</text>
</comment>
<accession>A0A7R9U5P3</accession>